<feature type="compositionally biased region" description="Low complexity" evidence="1">
    <location>
        <begin position="421"/>
        <end position="438"/>
    </location>
</feature>
<evidence type="ECO:0000313" key="3">
    <source>
        <dbReference type="Proteomes" id="UP001141327"/>
    </source>
</evidence>
<dbReference type="EMBL" id="JAPMOS010000001">
    <property type="protein sequence ID" value="KAJ4462870.1"/>
    <property type="molecule type" value="Genomic_DNA"/>
</dbReference>
<feature type="region of interest" description="Disordered" evidence="1">
    <location>
        <begin position="313"/>
        <end position="484"/>
    </location>
</feature>
<feature type="compositionally biased region" description="Pro residues" evidence="1">
    <location>
        <begin position="439"/>
        <end position="463"/>
    </location>
</feature>
<gene>
    <name evidence="2" type="ORF">PAPYR_74</name>
</gene>
<evidence type="ECO:0000256" key="1">
    <source>
        <dbReference type="SAM" id="MobiDB-lite"/>
    </source>
</evidence>
<feature type="compositionally biased region" description="Pro residues" evidence="1">
    <location>
        <begin position="679"/>
        <end position="688"/>
    </location>
</feature>
<feature type="compositionally biased region" description="Low complexity" evidence="1">
    <location>
        <begin position="344"/>
        <end position="353"/>
    </location>
</feature>
<feature type="compositionally biased region" description="Low complexity" evidence="1">
    <location>
        <begin position="327"/>
        <end position="336"/>
    </location>
</feature>
<feature type="region of interest" description="Disordered" evidence="1">
    <location>
        <begin position="1"/>
        <end position="27"/>
    </location>
</feature>
<organism evidence="2 3">
    <name type="scientific">Paratrimastix pyriformis</name>
    <dbReference type="NCBI Taxonomy" id="342808"/>
    <lineage>
        <taxon>Eukaryota</taxon>
        <taxon>Metamonada</taxon>
        <taxon>Preaxostyla</taxon>
        <taxon>Paratrimastigidae</taxon>
        <taxon>Paratrimastix</taxon>
    </lineage>
</organism>
<keyword evidence="3" id="KW-1185">Reference proteome</keyword>
<comment type="caution">
    <text evidence="2">The sequence shown here is derived from an EMBL/GenBank/DDBJ whole genome shotgun (WGS) entry which is preliminary data.</text>
</comment>
<name>A0ABQ8V1A8_9EUKA</name>
<dbReference type="Proteomes" id="UP001141327">
    <property type="component" value="Unassembled WGS sequence"/>
</dbReference>
<feature type="compositionally biased region" description="Polar residues" evidence="1">
    <location>
        <begin position="42"/>
        <end position="57"/>
    </location>
</feature>
<feature type="compositionally biased region" description="Low complexity" evidence="1">
    <location>
        <begin position="701"/>
        <end position="716"/>
    </location>
</feature>
<sequence>MKFDGRSPRTHIPPISSPHLITPLLDQEPPIPVVTPVVTPRLSSHSKVLAPSSTSDFGRTLTPRKPSPPPVVRSPRPHLSGAQTLPPLEIYDLPPTTERPYSYPAFAPSGILIAQSSSPHLRAESTPDDLPPLPTPCPFANARGDCAVPPLPVCNSSAGFPGGGPLRLTAVPSVLRPSPRVVEIEEKRRRAWSALGRHQTVEWPPGAGAASSSEPGVRSAPRPEPLPALAPAGPAPREESPPPQAPVPPPREDTAAVNTGGTTGAVAITRGTSTSEVDAGSPPGVMSALIDEAVAITTTTLTCAPCVAAAATEQEPGSSPHAPPRVTPTSSPALPRRPSRRAQQRAASPSRALPTVSPTLPDQGLSASLSGWGPGGLLADQALGPTPPPSHVSPPRGPGRLLRPPGSPPRLHPSQASPRVPVAASLPIPVPAAPAAARSPPPALQPPSSPSPPASSSPPPAPGPHGSSPRLTASSSPVPSVIPTGLAHDLDRALAAAEASLSHQQRLMQLLAAEALAMPGPIRVSMRREGAASAAGAVAVSRTGDIVGIPQARGLGCPGGCRPGRPRLRGLASATVPPVAPPSAALLPPDGLVNPAPRPITLALAALAARPDPGRPEALLAAFTRSLAAPGAPHAGRLTPGRTGGGLVCPGDFVPPGSMLGRELTGVLILRLRATAAPPAGPLHPAPTPGRHGRTHPGLGPQARPALAASAPAQRIAPEKHRPGPR</sequence>
<accession>A0ABQ8V1A8</accession>
<feature type="compositionally biased region" description="Pro residues" evidence="1">
    <location>
        <begin position="385"/>
        <end position="397"/>
    </location>
</feature>
<protein>
    <submittedName>
        <fullName evidence="2">Uncharacterized protein</fullName>
    </submittedName>
</protein>
<feature type="region of interest" description="Disordered" evidence="1">
    <location>
        <begin position="679"/>
        <end position="726"/>
    </location>
</feature>
<feature type="compositionally biased region" description="Basic and acidic residues" evidence="1">
    <location>
        <begin position="717"/>
        <end position="726"/>
    </location>
</feature>
<feature type="compositionally biased region" description="Polar residues" evidence="1">
    <location>
        <begin position="356"/>
        <end position="369"/>
    </location>
</feature>
<feature type="region of interest" description="Disordered" evidence="1">
    <location>
        <begin position="42"/>
        <end position="93"/>
    </location>
</feature>
<feature type="region of interest" description="Disordered" evidence="1">
    <location>
        <begin position="196"/>
        <end position="259"/>
    </location>
</feature>
<evidence type="ECO:0000313" key="2">
    <source>
        <dbReference type="EMBL" id="KAJ4462870.1"/>
    </source>
</evidence>
<proteinExistence type="predicted"/>
<reference evidence="2" key="1">
    <citation type="journal article" date="2022" name="bioRxiv">
        <title>Genomics of Preaxostyla Flagellates Illuminates Evolutionary Transitions and the Path Towards Mitochondrial Loss.</title>
        <authorList>
            <person name="Novak L.V.F."/>
            <person name="Treitli S.C."/>
            <person name="Pyrih J."/>
            <person name="Halakuc P."/>
            <person name="Pipaliya S.V."/>
            <person name="Vacek V."/>
            <person name="Brzon O."/>
            <person name="Soukal P."/>
            <person name="Eme L."/>
            <person name="Dacks J.B."/>
            <person name="Karnkowska A."/>
            <person name="Elias M."/>
            <person name="Hampl V."/>
        </authorList>
    </citation>
    <scope>NUCLEOTIDE SEQUENCE</scope>
    <source>
        <strain evidence="2">RCP-MX</strain>
    </source>
</reference>